<dbReference type="RefSeq" id="WP_261919520.1">
    <property type="nucleotide sequence ID" value="NZ_CP022011.1"/>
</dbReference>
<feature type="transmembrane region" description="Helical" evidence="8">
    <location>
        <begin position="76"/>
        <end position="95"/>
    </location>
</feature>
<keyword evidence="7 8" id="KW-0472">Membrane</keyword>
<feature type="transmembrane region" description="Helical" evidence="8">
    <location>
        <begin position="101"/>
        <end position="120"/>
    </location>
</feature>
<keyword evidence="5 8" id="KW-0812">Transmembrane</keyword>
<evidence type="ECO:0000256" key="5">
    <source>
        <dbReference type="ARBA" id="ARBA00022692"/>
    </source>
</evidence>
<evidence type="ECO:0000313" key="10">
    <source>
        <dbReference type="Proteomes" id="UP000955338"/>
    </source>
</evidence>
<evidence type="ECO:0000256" key="8">
    <source>
        <dbReference type="RuleBase" id="RU363041"/>
    </source>
</evidence>
<proteinExistence type="inferred from homology"/>
<name>A0A8E3MFV8_9PAST</name>
<feature type="transmembrane region" description="Helical" evidence="8">
    <location>
        <begin position="230"/>
        <end position="248"/>
    </location>
</feature>
<feature type="transmembrane region" description="Helical" evidence="8">
    <location>
        <begin position="132"/>
        <end position="151"/>
    </location>
</feature>
<sequence>MEFGAEILTILFILATISGFIDAIAGGGGLITIPALLAVGIPPTMALGTNKLQACGGSFSSSLYFIRKKVVAPKTIWFLILCAFLGAMIGTLLVQSIDASVVKKLLPFLVLTIGIYFLLTPKIGEKDRHQRLSYLLFGLTIAFTIGFYDGFFGPGTGSFFTLTFVTLLGFNLTKATAHAKVLNLTSNITALFFFILGGKVLWSIGFIMMLGQFIGAYFGAKMVVTRGQHLIRPMVVVMSFLITAKMVYDHGWFQF</sequence>
<reference evidence="9" key="1">
    <citation type="submission" date="2017-06" db="EMBL/GenBank/DDBJ databases">
        <title>Genome sequencing of pathogenic and non-pathogenic strains within Bisgaard taxon 40.</title>
        <authorList>
            <person name="Ladner J.T."/>
            <person name="Lovett S.P."/>
            <person name="Koroleva G."/>
            <person name="Lorch J.M."/>
        </authorList>
    </citation>
    <scope>NUCLEOTIDE SEQUENCE</scope>
    <source>
        <strain evidence="9">27576-1-I1</strain>
    </source>
</reference>
<dbReference type="GO" id="GO:0005886">
    <property type="term" value="C:plasma membrane"/>
    <property type="evidence" value="ECO:0007669"/>
    <property type="project" value="UniProtKB-SubCell"/>
</dbReference>
<protein>
    <recommendedName>
        <fullName evidence="8">Probable membrane transporter protein</fullName>
    </recommendedName>
</protein>
<evidence type="ECO:0000256" key="1">
    <source>
        <dbReference type="ARBA" id="ARBA00004651"/>
    </source>
</evidence>
<feature type="transmembrane region" description="Helical" evidence="8">
    <location>
        <begin position="189"/>
        <end position="218"/>
    </location>
</feature>
<organism evidence="9 10">
    <name type="scientific">Mergibacter septicus</name>
    <dbReference type="NCBI Taxonomy" id="221402"/>
    <lineage>
        <taxon>Bacteria</taxon>
        <taxon>Pseudomonadati</taxon>
        <taxon>Pseudomonadota</taxon>
        <taxon>Gammaproteobacteria</taxon>
        <taxon>Pasteurellales</taxon>
        <taxon>Pasteurellaceae</taxon>
        <taxon>Mergibacter</taxon>
    </lineage>
</organism>
<accession>A0A8E3MFV8</accession>
<evidence type="ECO:0000256" key="7">
    <source>
        <dbReference type="ARBA" id="ARBA00023136"/>
    </source>
</evidence>
<dbReference type="InterPro" id="IPR002781">
    <property type="entry name" value="TM_pro_TauE-like"/>
</dbReference>
<evidence type="ECO:0000256" key="3">
    <source>
        <dbReference type="ARBA" id="ARBA00022448"/>
    </source>
</evidence>
<keyword evidence="6 8" id="KW-1133">Transmembrane helix</keyword>
<gene>
    <name evidence="9" type="ORF">CEP48_02750</name>
</gene>
<evidence type="ECO:0000313" key="9">
    <source>
        <dbReference type="EMBL" id="QDJ14401.1"/>
    </source>
</evidence>
<keyword evidence="4 8" id="KW-1003">Cell membrane</keyword>
<evidence type="ECO:0000256" key="4">
    <source>
        <dbReference type="ARBA" id="ARBA00022475"/>
    </source>
</evidence>
<dbReference type="InterPro" id="IPR052017">
    <property type="entry name" value="TSUP"/>
</dbReference>
<dbReference type="EMBL" id="CP022011">
    <property type="protein sequence ID" value="QDJ14401.1"/>
    <property type="molecule type" value="Genomic_DNA"/>
</dbReference>
<feature type="transmembrane region" description="Helical" evidence="8">
    <location>
        <begin position="157"/>
        <end position="177"/>
    </location>
</feature>
<feature type="transmembrane region" description="Helical" evidence="8">
    <location>
        <begin position="12"/>
        <end position="41"/>
    </location>
</feature>
<comment type="similarity">
    <text evidence="2 8">Belongs to the 4-toluene sulfonate uptake permease (TSUP) (TC 2.A.102) family.</text>
</comment>
<comment type="subcellular location">
    <subcellularLocation>
        <location evidence="1 8">Cell membrane</location>
        <topology evidence="1 8">Multi-pass membrane protein</topology>
    </subcellularLocation>
</comment>
<keyword evidence="3" id="KW-0813">Transport</keyword>
<evidence type="ECO:0000256" key="6">
    <source>
        <dbReference type="ARBA" id="ARBA00022989"/>
    </source>
</evidence>
<evidence type="ECO:0000256" key="2">
    <source>
        <dbReference type="ARBA" id="ARBA00009142"/>
    </source>
</evidence>
<dbReference type="Proteomes" id="UP000955338">
    <property type="component" value="Chromosome"/>
</dbReference>
<dbReference type="PANTHER" id="PTHR30269">
    <property type="entry name" value="TRANSMEMBRANE PROTEIN YFCA"/>
    <property type="match status" value="1"/>
</dbReference>
<dbReference type="PANTHER" id="PTHR30269:SF0">
    <property type="entry name" value="MEMBRANE TRANSPORTER PROTEIN YFCA-RELATED"/>
    <property type="match status" value="1"/>
</dbReference>
<keyword evidence="10" id="KW-1185">Reference proteome</keyword>
<dbReference type="AlphaFoldDB" id="A0A8E3MFV8"/>
<dbReference type="Pfam" id="PF01925">
    <property type="entry name" value="TauE"/>
    <property type="match status" value="1"/>
</dbReference>